<dbReference type="Proteomes" id="UP000241769">
    <property type="component" value="Unassembled WGS sequence"/>
</dbReference>
<organism evidence="1 2">
    <name type="scientific">Planoprotostelium fungivorum</name>
    <dbReference type="NCBI Taxonomy" id="1890364"/>
    <lineage>
        <taxon>Eukaryota</taxon>
        <taxon>Amoebozoa</taxon>
        <taxon>Evosea</taxon>
        <taxon>Variosea</taxon>
        <taxon>Cavosteliida</taxon>
        <taxon>Cavosteliaceae</taxon>
        <taxon>Planoprotostelium</taxon>
    </lineage>
</organism>
<name>A0A2P6N1Z3_9EUKA</name>
<protein>
    <submittedName>
        <fullName evidence="1">Uncharacterized protein</fullName>
    </submittedName>
</protein>
<evidence type="ECO:0000313" key="2">
    <source>
        <dbReference type="Proteomes" id="UP000241769"/>
    </source>
</evidence>
<gene>
    <name evidence="1" type="ORF">PROFUN_14097</name>
</gene>
<comment type="caution">
    <text evidence="1">The sequence shown here is derived from an EMBL/GenBank/DDBJ whole genome shotgun (WGS) entry which is preliminary data.</text>
</comment>
<reference evidence="1 2" key="1">
    <citation type="journal article" date="2018" name="Genome Biol. Evol.">
        <title>Multiple Roots of Fruiting Body Formation in Amoebozoa.</title>
        <authorList>
            <person name="Hillmann F."/>
            <person name="Forbes G."/>
            <person name="Novohradska S."/>
            <person name="Ferling I."/>
            <person name="Riege K."/>
            <person name="Groth M."/>
            <person name="Westermann M."/>
            <person name="Marz M."/>
            <person name="Spaller T."/>
            <person name="Winckler T."/>
            <person name="Schaap P."/>
            <person name="Glockner G."/>
        </authorList>
    </citation>
    <scope>NUCLEOTIDE SEQUENCE [LARGE SCALE GENOMIC DNA]</scope>
    <source>
        <strain evidence="1 2">Jena</strain>
    </source>
</reference>
<dbReference type="EMBL" id="MDYQ01000248">
    <property type="protein sequence ID" value="PRP77977.1"/>
    <property type="molecule type" value="Genomic_DNA"/>
</dbReference>
<dbReference type="GO" id="GO:0004622">
    <property type="term" value="F:phosphatidylcholine lysophospholipase activity"/>
    <property type="evidence" value="ECO:0007669"/>
    <property type="project" value="TreeGrafter"/>
</dbReference>
<dbReference type="Pfam" id="PF00657">
    <property type="entry name" value="Lipase_GDSL"/>
    <property type="match status" value="1"/>
</dbReference>
<dbReference type="PANTHER" id="PTHR30383">
    <property type="entry name" value="THIOESTERASE 1/PROTEASE 1/LYSOPHOSPHOLIPASE L1"/>
    <property type="match status" value="1"/>
</dbReference>
<dbReference type="SUPFAM" id="SSF52266">
    <property type="entry name" value="SGNH hydrolase"/>
    <property type="match status" value="1"/>
</dbReference>
<dbReference type="CDD" id="cd00229">
    <property type="entry name" value="SGNH_hydrolase"/>
    <property type="match status" value="1"/>
</dbReference>
<accession>A0A2P6N1Z3</accession>
<dbReference type="InParanoid" id="A0A2P6N1Z3"/>
<dbReference type="InterPro" id="IPR001087">
    <property type="entry name" value="GDSL"/>
</dbReference>
<proteinExistence type="predicted"/>
<dbReference type="Gene3D" id="3.40.50.1110">
    <property type="entry name" value="SGNH hydrolase"/>
    <property type="match status" value="1"/>
</dbReference>
<evidence type="ECO:0000313" key="1">
    <source>
        <dbReference type="EMBL" id="PRP77977.1"/>
    </source>
</evidence>
<keyword evidence="2" id="KW-1185">Reference proteome</keyword>
<dbReference type="PANTHER" id="PTHR30383:SF5">
    <property type="entry name" value="SGNH HYDROLASE-TYPE ESTERASE DOMAIN-CONTAINING PROTEIN"/>
    <property type="match status" value="1"/>
</dbReference>
<dbReference type="AlphaFoldDB" id="A0A2P6N1Z3"/>
<dbReference type="InterPro" id="IPR051532">
    <property type="entry name" value="Ester_Hydrolysis_Enzymes"/>
</dbReference>
<dbReference type="InterPro" id="IPR036514">
    <property type="entry name" value="SGNH_hydro_sf"/>
</dbReference>
<sequence>MPKPNPIILCFGDSWTYGNYQGLQQHLQKKQLKVPIHRGGQYGTTARQYANHQEELPRWVSQTRATHVLLSLGGNDLKNFYFREGRYTSLPSTATTLIKKDLNTILDALYLQHPNVKVVMYGYDFLGSAEEFIINDKAPRSGLYRTLYRWIGIPITNMVASSLSKTLSSLEKEYTQKGHHFTYVPLWGTLQHVIEEEEEDDKKRGYSYWKHSATEYMQDPIHANSKGFSVLMGKLYKEYFVRELETQQQDGGELKT</sequence>